<name>B8GGK3_METPE</name>
<feature type="transmembrane region" description="Helical" evidence="1">
    <location>
        <begin position="83"/>
        <end position="101"/>
    </location>
</feature>
<keyword evidence="3" id="KW-1185">Reference proteome</keyword>
<dbReference type="eggNOG" id="ENOG502N57F">
    <property type="taxonomic scope" value="Archaea"/>
</dbReference>
<reference evidence="2 3" key="1">
    <citation type="journal article" date="2015" name="Genome Announc.">
        <title>Complete Genome Sequence of Methanosphaerula palustris E1-9CT, a Hydrogenotrophic Methanogen Isolated from a Minerotrophic Fen Peatland.</title>
        <authorList>
            <person name="Cadillo-Quiroz H."/>
            <person name="Browne P."/>
            <person name="Kyrpides N."/>
            <person name="Woyke T."/>
            <person name="Goodwin L."/>
            <person name="Detter C."/>
            <person name="Yavitt J.B."/>
            <person name="Zinder S.H."/>
        </authorList>
    </citation>
    <scope>NUCLEOTIDE SEQUENCE [LARGE SCALE GENOMIC DNA]</scope>
    <source>
        <strain evidence="3">ATCC BAA-1556 / DSM 19958 / E1-9c</strain>
    </source>
</reference>
<dbReference type="EMBL" id="CP001338">
    <property type="protein sequence ID" value="ACL16258.1"/>
    <property type="molecule type" value="Genomic_DNA"/>
</dbReference>
<dbReference type="STRING" id="521011.Mpal_0904"/>
<feature type="transmembrane region" description="Helical" evidence="1">
    <location>
        <begin position="48"/>
        <end position="71"/>
    </location>
</feature>
<proteinExistence type="predicted"/>
<dbReference type="Proteomes" id="UP000002457">
    <property type="component" value="Chromosome"/>
</dbReference>
<evidence type="ECO:0000256" key="1">
    <source>
        <dbReference type="SAM" id="Phobius"/>
    </source>
</evidence>
<accession>B8GGK3</accession>
<evidence type="ECO:0000313" key="2">
    <source>
        <dbReference type="EMBL" id="ACL16258.1"/>
    </source>
</evidence>
<organism evidence="2 3">
    <name type="scientific">Methanosphaerula palustris (strain ATCC BAA-1556 / DSM 19958 / E1-9c)</name>
    <dbReference type="NCBI Taxonomy" id="521011"/>
    <lineage>
        <taxon>Archaea</taxon>
        <taxon>Methanobacteriati</taxon>
        <taxon>Methanobacteriota</taxon>
        <taxon>Stenosarchaea group</taxon>
        <taxon>Methanomicrobia</taxon>
        <taxon>Methanomicrobiales</taxon>
        <taxon>Methanoregulaceae</taxon>
        <taxon>Methanosphaerula</taxon>
    </lineage>
</organism>
<feature type="transmembrane region" description="Helical" evidence="1">
    <location>
        <begin position="132"/>
        <end position="155"/>
    </location>
</feature>
<feature type="transmembrane region" description="Helical" evidence="1">
    <location>
        <begin position="6"/>
        <end position="22"/>
    </location>
</feature>
<keyword evidence="1" id="KW-0812">Transmembrane</keyword>
<dbReference type="AlphaFoldDB" id="B8GGK3"/>
<gene>
    <name evidence="2" type="ordered locus">Mpal_0904</name>
</gene>
<keyword evidence="1" id="KW-0472">Membrane</keyword>
<protein>
    <submittedName>
        <fullName evidence="2">Uncharacterized protein</fullName>
    </submittedName>
</protein>
<dbReference type="HOGENOM" id="CLU_1682719_0_0_2"/>
<evidence type="ECO:0000313" key="3">
    <source>
        <dbReference type="Proteomes" id="UP000002457"/>
    </source>
</evidence>
<dbReference type="GeneID" id="7272397"/>
<keyword evidence="1" id="KW-1133">Transmembrane helix</keyword>
<sequence length="156" mass="18440">MTLNDAQQIFSFFFAIYFFMIVERSHQTYRPWDTYQAIRGRSHNINRLVLAWIVLMILPVTQFAILFTLLGSFDVPFDATINGVFRIILISISSFFTFGYFRIYEGFLHRSPEMFFPEDELRELAFELRPDFWAHFIPGALYLIVPTLLLVTALYI</sequence>
<dbReference type="KEGG" id="mpl:Mpal_0904"/>
<dbReference type="RefSeq" id="WP_012617577.1">
    <property type="nucleotide sequence ID" value="NC_011832.1"/>
</dbReference>